<organism evidence="1">
    <name type="scientific">Candidatus Heimdallarchaeum endolithica</name>
    <dbReference type="NCBI Taxonomy" id="2876572"/>
    <lineage>
        <taxon>Archaea</taxon>
        <taxon>Promethearchaeati</taxon>
        <taxon>Candidatus Heimdallarchaeota</taxon>
        <taxon>Candidatus Heimdallarchaeia (ex Rinke et al. 2021) (nom. nud.)</taxon>
        <taxon>Candidatus Heimdallarchaeales</taxon>
        <taxon>Candidatus Heimdallarchaeaceae</taxon>
        <taxon>Candidatus Heimdallarchaeum</taxon>
    </lineage>
</organism>
<dbReference type="Proteomes" id="UP001200513">
    <property type="component" value="Chromosome"/>
</dbReference>
<evidence type="ECO:0000313" key="1">
    <source>
        <dbReference type="EMBL" id="UJG44179.1"/>
    </source>
</evidence>
<reference evidence="1" key="1">
    <citation type="journal article" date="2022" name="Nat. Microbiol.">
        <title>Unique mobile elements and scalable gene flow at the prokaryote-eukaryote boundary revealed by circularized Asgard archaea genomes.</title>
        <authorList>
            <person name="Wu F."/>
            <person name="Speth D.R."/>
            <person name="Philosof A."/>
            <person name="Cremiere A."/>
            <person name="Narayanan A."/>
            <person name="Barco R.A."/>
            <person name="Connon S.A."/>
            <person name="Amend J.P."/>
            <person name="Antoshechkin I.A."/>
            <person name="Orphan V.J."/>
        </authorList>
    </citation>
    <scope>NUCLEOTIDE SEQUENCE</scope>
    <source>
        <strain evidence="1">PR6</strain>
    </source>
</reference>
<dbReference type="EMBL" id="CP084167">
    <property type="protein sequence ID" value="UJG44179.1"/>
    <property type="molecule type" value="Genomic_DNA"/>
</dbReference>
<dbReference type="AlphaFoldDB" id="A0A9Y1BTP6"/>
<name>A0A9Y1BTP6_9ARCH</name>
<accession>A0A9Y1BTP6</accession>
<sequence length="474" mass="54147">MAKKLVKYKYQTLSLFLNSMNSAYRVSKCLACGSTNYQKLEIGQLCSNCGVVLASPERFCSLCGEKIESFSTSCLNCSANFSDNFEIKEETNEHLDAYFSKIVSDIILTAKKLEVKKYPIDFTYWHLFLASTVKWYPTLDYLLSKNASKTVFSYFGIKKVKSLEKLVDEFYKLIQKIDIENGEEDITSLIKIIPLVPILAVAVWKKLGRASSEEILLYSGDKSKSRNVRDLVCEFLEFYTVKILDTVSSFIDKKIVGSRAALLETVVNNSFSMVLITTILTQLQYKVEFIPKAVQLHASALVSFAFHLGEVADKETKPVFVSFAKNGLKTVLSFIQNFIKRKNLFIVSGSLLFYSKFLADFASKLDEDFLFEINESLLEKINEFEFEGRLIDFAQTFDIVHFILAGIWSLANTSDNFQYREKIKDLTRTLINRTVLANPRFSIDETFFPQIVELIALTSYDYEYLVVSSFYTTS</sequence>
<proteinExistence type="predicted"/>
<protein>
    <submittedName>
        <fullName evidence="1">Zinc ribbon domain-containing protein</fullName>
    </submittedName>
</protein>
<gene>
    <name evidence="1" type="ORF">K9W46_03125</name>
</gene>